<evidence type="ECO:0000256" key="1">
    <source>
        <dbReference type="SAM" id="SignalP"/>
    </source>
</evidence>
<dbReference type="AlphaFoldDB" id="A0A9P6RNU0"/>
<comment type="caution">
    <text evidence="2">The sequence shown here is derived from an EMBL/GenBank/DDBJ whole genome shotgun (WGS) entry which is preliminary data.</text>
</comment>
<keyword evidence="3" id="KW-1185">Reference proteome</keyword>
<keyword evidence="1" id="KW-0732">Signal</keyword>
<dbReference type="OrthoDB" id="3044029at2759"/>
<evidence type="ECO:0000313" key="3">
    <source>
        <dbReference type="Proteomes" id="UP000738325"/>
    </source>
</evidence>
<organism evidence="2 3">
    <name type="scientific">Dissophora globulifera</name>
    <dbReference type="NCBI Taxonomy" id="979702"/>
    <lineage>
        <taxon>Eukaryota</taxon>
        <taxon>Fungi</taxon>
        <taxon>Fungi incertae sedis</taxon>
        <taxon>Mucoromycota</taxon>
        <taxon>Mortierellomycotina</taxon>
        <taxon>Mortierellomycetes</taxon>
        <taxon>Mortierellales</taxon>
        <taxon>Mortierellaceae</taxon>
        <taxon>Dissophora</taxon>
    </lineage>
</organism>
<proteinExistence type="predicted"/>
<dbReference type="EMBL" id="JAAAIP010000202">
    <property type="protein sequence ID" value="KAG0322768.1"/>
    <property type="molecule type" value="Genomic_DNA"/>
</dbReference>
<protein>
    <submittedName>
        <fullName evidence="2">Uncharacterized protein</fullName>
    </submittedName>
</protein>
<sequence>MLFNKSILVSSLILALASAATTSAAATPKPAAVTGQTGTIIDDKNFCIFLPPKAGGGIAENEDKAVAFCTVPLSGAPKAGILPTGFIQSAHLVKTSNYIQVTGRIDRSKYSLSKNDGGGQYDMKAPVGAKCAGYNYFVELVEPDIQVYCIRCCKNKADCPVNKSTYGCQKVLGGSYA</sequence>
<dbReference type="Proteomes" id="UP000738325">
    <property type="component" value="Unassembled WGS sequence"/>
</dbReference>
<gene>
    <name evidence="2" type="ORF">BGZ99_003156</name>
</gene>
<reference evidence="2" key="1">
    <citation type="journal article" date="2020" name="Fungal Divers.">
        <title>Resolving the Mortierellaceae phylogeny through synthesis of multi-gene phylogenetics and phylogenomics.</title>
        <authorList>
            <person name="Vandepol N."/>
            <person name="Liber J."/>
            <person name="Desiro A."/>
            <person name="Na H."/>
            <person name="Kennedy M."/>
            <person name="Barry K."/>
            <person name="Grigoriev I.V."/>
            <person name="Miller A.N."/>
            <person name="O'Donnell K."/>
            <person name="Stajich J.E."/>
            <person name="Bonito G."/>
        </authorList>
    </citation>
    <scope>NUCLEOTIDE SEQUENCE</scope>
    <source>
        <strain evidence="2">REB-010B</strain>
    </source>
</reference>
<name>A0A9P6RNU0_9FUNG</name>
<feature type="chain" id="PRO_5040222283" evidence="1">
    <location>
        <begin position="20"/>
        <end position="177"/>
    </location>
</feature>
<feature type="signal peptide" evidence="1">
    <location>
        <begin position="1"/>
        <end position="19"/>
    </location>
</feature>
<accession>A0A9P6RNU0</accession>
<evidence type="ECO:0000313" key="2">
    <source>
        <dbReference type="EMBL" id="KAG0322768.1"/>
    </source>
</evidence>